<evidence type="ECO:0000313" key="2">
    <source>
        <dbReference type="Proteomes" id="UP001652641"/>
    </source>
</evidence>
<proteinExistence type="predicted"/>
<name>A0ABM5AVH1_VULVU</name>
<dbReference type="GeneID" id="140599534"/>
<feature type="compositionally biased region" description="Gly residues" evidence="1">
    <location>
        <begin position="135"/>
        <end position="148"/>
    </location>
</feature>
<keyword evidence="2" id="KW-1185">Reference proteome</keyword>
<reference evidence="3" key="1">
    <citation type="submission" date="2025-08" db="UniProtKB">
        <authorList>
            <consortium name="RefSeq"/>
        </authorList>
    </citation>
    <scope>IDENTIFICATION</scope>
    <source>
        <tissue evidence="3">Cell line</tissue>
    </source>
</reference>
<dbReference type="Proteomes" id="UP001652641">
    <property type="component" value="Chromosome 7"/>
</dbReference>
<evidence type="ECO:0008006" key="4">
    <source>
        <dbReference type="Google" id="ProtNLM"/>
    </source>
</evidence>
<protein>
    <recommendedName>
        <fullName evidence="4">Basic proline-rich protein-like</fullName>
    </recommendedName>
</protein>
<gene>
    <name evidence="3" type="primary">LOC140599534</name>
</gene>
<feature type="compositionally biased region" description="Low complexity" evidence="1">
    <location>
        <begin position="107"/>
        <end position="122"/>
    </location>
</feature>
<accession>A0ABM5AVH1</accession>
<evidence type="ECO:0000256" key="1">
    <source>
        <dbReference type="SAM" id="MobiDB-lite"/>
    </source>
</evidence>
<feature type="compositionally biased region" description="Low complexity" evidence="1">
    <location>
        <begin position="149"/>
        <end position="175"/>
    </location>
</feature>
<sequence length="400" mass="40725">MESGRTGQSDSKLALLSFSSTTEFLYKLRISTSSGYGEETTVRERCPCSCALRPAPGKGTIPLREPTSWHLRAPLSAPPRPEGQSGQGRAGARAGAPDWEDRGWAALLRAGPGSRLPRGPARSGRRSSARPPHAGAGGGAGRGGGGGPDPRQAHGPAGAPALPAAHPRRPPGLVTRPPPPGAAEVLALPLGPAHRAPRTVAAAPGPPAPPAPSRAPARTAPRSAPWPRRPPHLPGGPRAPQQVAPGNTASSGAARSCRRRREGGSNPRPRGEQTVSLRPRPPARPHPRPRAPAADWVLAAPPGPLDALQAQTSARPAAPGDPHPGHPARSCRVWGPGRRPPPAARRAAEPSGVSGAGLLRPELKVSCKPGPAEAGGLLGPTDGPSRPSQLPSGPAPDSPS</sequence>
<evidence type="ECO:0000313" key="3">
    <source>
        <dbReference type="RefSeq" id="XP_072618789.1"/>
    </source>
</evidence>
<organism evidence="2 3">
    <name type="scientific">Vulpes vulpes</name>
    <name type="common">Red fox</name>
    <dbReference type="NCBI Taxonomy" id="9627"/>
    <lineage>
        <taxon>Eukaryota</taxon>
        <taxon>Metazoa</taxon>
        <taxon>Chordata</taxon>
        <taxon>Craniata</taxon>
        <taxon>Vertebrata</taxon>
        <taxon>Euteleostomi</taxon>
        <taxon>Mammalia</taxon>
        <taxon>Eutheria</taxon>
        <taxon>Laurasiatheria</taxon>
        <taxon>Carnivora</taxon>
        <taxon>Caniformia</taxon>
        <taxon>Canidae</taxon>
        <taxon>Vulpes</taxon>
    </lineage>
</organism>
<feature type="compositionally biased region" description="Low complexity" evidence="1">
    <location>
        <begin position="214"/>
        <end position="226"/>
    </location>
</feature>
<dbReference type="RefSeq" id="XP_072618789.1">
    <property type="nucleotide sequence ID" value="XM_072762688.1"/>
</dbReference>
<feature type="compositionally biased region" description="Pro residues" evidence="1">
    <location>
        <begin position="204"/>
        <end position="213"/>
    </location>
</feature>
<feature type="region of interest" description="Disordered" evidence="1">
    <location>
        <begin position="53"/>
        <end position="400"/>
    </location>
</feature>